<evidence type="ECO:0000313" key="4">
    <source>
        <dbReference type="Proteomes" id="UP000694520"/>
    </source>
</evidence>
<evidence type="ECO:0000313" key="3">
    <source>
        <dbReference type="Ensembl" id="ENSBGRP00000041197.1"/>
    </source>
</evidence>
<organism evidence="3 4">
    <name type="scientific">Bos mutus grunniens</name>
    <name type="common">Wild yak</name>
    <name type="synonym">Bos grunniens</name>
    <dbReference type="NCBI Taxonomy" id="30521"/>
    <lineage>
        <taxon>Eukaryota</taxon>
        <taxon>Metazoa</taxon>
        <taxon>Chordata</taxon>
        <taxon>Craniata</taxon>
        <taxon>Vertebrata</taxon>
        <taxon>Euteleostomi</taxon>
        <taxon>Mammalia</taxon>
        <taxon>Eutheria</taxon>
        <taxon>Laurasiatheria</taxon>
        <taxon>Artiodactyla</taxon>
        <taxon>Ruminantia</taxon>
        <taxon>Pecora</taxon>
        <taxon>Bovidae</taxon>
        <taxon>Bovinae</taxon>
        <taxon>Bos</taxon>
    </lineage>
</organism>
<reference evidence="3" key="1">
    <citation type="submission" date="2019-05" db="EMBL/GenBank/DDBJ databases">
        <authorList>
            <person name="Zhang S."/>
            <person name="Liu J."/>
        </authorList>
    </citation>
    <scope>NUCLEOTIDE SEQUENCE [LARGE SCALE GENOMIC DNA]</scope>
</reference>
<name>A0A8B9YQG0_BOSMU</name>
<dbReference type="Proteomes" id="UP000694520">
    <property type="component" value="Chromosome 22"/>
</dbReference>
<sequence>FTLRTIADVREGRGKGSPDLDVSGLCVLIPRLVSLVCSRARNRNKLFLVCPLFPFFFFKKAQQENKAATKGADDADKRSGVVTKPQKKPPVSDPEAVKIQAWWRGTLVRRTLLHAALRVWIIQAWWRVKLARLQDSRRRAALENFTRKEWAAVRLQSWVRMWRIRRRYCRLLDAARIIQAYWRCHSCTSRGFIKGYYRVTANQLHLELEILLG</sequence>
<dbReference type="InterPro" id="IPR027417">
    <property type="entry name" value="P-loop_NTPase"/>
</dbReference>
<evidence type="ECO:0000256" key="1">
    <source>
        <dbReference type="ARBA" id="ARBA00022737"/>
    </source>
</evidence>
<accession>A0A8B9YQG0</accession>
<feature type="region of interest" description="Disordered" evidence="2">
    <location>
        <begin position="68"/>
        <end position="93"/>
    </location>
</feature>
<dbReference type="FunFam" id="1.20.5.190:FF:000015">
    <property type="entry name" value="IQ motif containing F5"/>
    <property type="match status" value="1"/>
</dbReference>
<dbReference type="FunFam" id="1.20.5.190:FF:000014">
    <property type="entry name" value="IQ motif containing F5"/>
    <property type="match status" value="1"/>
</dbReference>
<dbReference type="Ensembl" id="ENSBGRT00000047773.1">
    <property type="protein sequence ID" value="ENSBGRP00000041197.1"/>
    <property type="gene ID" value="ENSBGRG00000025846.1"/>
</dbReference>
<evidence type="ECO:0008006" key="5">
    <source>
        <dbReference type="Google" id="ProtNLM"/>
    </source>
</evidence>
<keyword evidence="1" id="KW-0677">Repeat</keyword>
<protein>
    <recommendedName>
        <fullName evidence="5">IQ motif containing F1</fullName>
    </recommendedName>
</protein>
<dbReference type="AlphaFoldDB" id="A0A8B9YQG0"/>
<dbReference type="Pfam" id="PF00612">
    <property type="entry name" value="IQ"/>
    <property type="match status" value="3"/>
</dbReference>
<proteinExistence type="predicted"/>
<keyword evidence="4" id="KW-1185">Reference proteome</keyword>
<dbReference type="InterPro" id="IPR000048">
    <property type="entry name" value="IQ_motif_EF-hand-BS"/>
</dbReference>
<dbReference type="GO" id="GO:0005516">
    <property type="term" value="F:calmodulin binding"/>
    <property type="evidence" value="ECO:0007669"/>
    <property type="project" value="TreeGrafter"/>
</dbReference>
<evidence type="ECO:0000256" key="2">
    <source>
        <dbReference type="SAM" id="MobiDB-lite"/>
    </source>
</evidence>
<dbReference type="SMART" id="SM00015">
    <property type="entry name" value="IQ"/>
    <property type="match status" value="3"/>
</dbReference>
<dbReference type="InterPro" id="IPR039887">
    <property type="entry name" value="IQCF"/>
</dbReference>
<dbReference type="Gene3D" id="1.20.5.190">
    <property type="match status" value="2"/>
</dbReference>
<dbReference type="PANTHER" id="PTHR21633">
    <property type="entry name" value="IQ MOTIF CONTAINING F"/>
    <property type="match status" value="1"/>
</dbReference>
<dbReference type="PROSITE" id="PS50096">
    <property type="entry name" value="IQ"/>
    <property type="match status" value="2"/>
</dbReference>
<dbReference type="PANTHER" id="PTHR21633:SF14">
    <property type="entry name" value="IQ DOMAIN-CONTAINING PROTEIN F1"/>
    <property type="match status" value="1"/>
</dbReference>
<reference evidence="3" key="3">
    <citation type="submission" date="2025-09" db="UniProtKB">
        <authorList>
            <consortium name="Ensembl"/>
        </authorList>
    </citation>
    <scope>IDENTIFICATION</scope>
</reference>
<dbReference type="SUPFAM" id="SSF52540">
    <property type="entry name" value="P-loop containing nucleoside triphosphate hydrolases"/>
    <property type="match status" value="1"/>
</dbReference>
<dbReference type="GeneTree" id="ENSGT00390000004641"/>
<reference evidence="3" key="2">
    <citation type="submission" date="2025-08" db="UniProtKB">
        <authorList>
            <consortium name="Ensembl"/>
        </authorList>
    </citation>
    <scope>IDENTIFICATION</scope>
</reference>